<sequence length="158" mass="17808">MLKKIRTLWKDDRLREIFLYCVVGGLTTLVNYVVYFLFTRLVGGVPAENPGLSGLLLNGSVKNVGTVLSGVLVAWICAVAFAFYPNKRLVFRSKKGNLKRELESFFGARVLSLLIELGMMALFLIVLHMNDLIAKLIVQFVVIAANYFASKFWIFKKP</sequence>
<organism evidence="8 9">
    <name type="scientific">Candidatus Pullichristensenella excrementigallinarum</name>
    <dbReference type="NCBI Taxonomy" id="2840907"/>
    <lineage>
        <taxon>Bacteria</taxon>
        <taxon>Bacillati</taxon>
        <taxon>Bacillota</taxon>
        <taxon>Clostridia</taxon>
        <taxon>Candidatus Pullichristensenella</taxon>
    </lineage>
</organism>
<protein>
    <submittedName>
        <fullName evidence="8">GtrA family protein</fullName>
    </submittedName>
</protein>
<dbReference type="PANTHER" id="PTHR38459">
    <property type="entry name" value="PROPHAGE BACTOPRENOL-LINKED GLUCOSE TRANSLOCASE HOMOLOG"/>
    <property type="match status" value="1"/>
</dbReference>
<evidence type="ECO:0000256" key="1">
    <source>
        <dbReference type="ARBA" id="ARBA00004141"/>
    </source>
</evidence>
<reference evidence="8" key="2">
    <citation type="journal article" date="2021" name="PeerJ">
        <title>Extensive microbial diversity within the chicken gut microbiome revealed by metagenomics and culture.</title>
        <authorList>
            <person name="Gilroy R."/>
            <person name="Ravi A."/>
            <person name="Getino M."/>
            <person name="Pursley I."/>
            <person name="Horton D.L."/>
            <person name="Alikhan N.F."/>
            <person name="Baker D."/>
            <person name="Gharbi K."/>
            <person name="Hall N."/>
            <person name="Watson M."/>
            <person name="Adriaenssens E.M."/>
            <person name="Foster-Nyarko E."/>
            <person name="Jarju S."/>
            <person name="Secka A."/>
            <person name="Antonio M."/>
            <person name="Oren A."/>
            <person name="Chaudhuri R.R."/>
            <person name="La Ragione R."/>
            <person name="Hildebrand F."/>
            <person name="Pallen M.J."/>
        </authorList>
    </citation>
    <scope>NUCLEOTIDE SEQUENCE</scope>
    <source>
        <strain evidence="8">ChiHcec3-11533</strain>
    </source>
</reference>
<dbReference type="GO" id="GO:0000271">
    <property type="term" value="P:polysaccharide biosynthetic process"/>
    <property type="evidence" value="ECO:0007669"/>
    <property type="project" value="InterPro"/>
</dbReference>
<keyword evidence="5 6" id="KW-0472">Membrane</keyword>
<dbReference type="EMBL" id="DVMU01000057">
    <property type="protein sequence ID" value="HIU33406.1"/>
    <property type="molecule type" value="Genomic_DNA"/>
</dbReference>
<feature type="transmembrane region" description="Helical" evidence="6">
    <location>
        <begin position="20"/>
        <end position="43"/>
    </location>
</feature>
<name>A0A9D1IB51_9FIRM</name>
<dbReference type="GO" id="GO:0005886">
    <property type="term" value="C:plasma membrane"/>
    <property type="evidence" value="ECO:0007669"/>
    <property type="project" value="TreeGrafter"/>
</dbReference>
<feature type="transmembrane region" description="Helical" evidence="6">
    <location>
        <begin position="105"/>
        <end position="126"/>
    </location>
</feature>
<feature type="transmembrane region" description="Helical" evidence="6">
    <location>
        <begin position="132"/>
        <end position="149"/>
    </location>
</feature>
<evidence type="ECO:0000313" key="8">
    <source>
        <dbReference type="EMBL" id="HIU33406.1"/>
    </source>
</evidence>
<feature type="transmembrane region" description="Helical" evidence="6">
    <location>
        <begin position="63"/>
        <end position="84"/>
    </location>
</feature>
<gene>
    <name evidence="8" type="ORF">IAB02_02460</name>
</gene>
<evidence type="ECO:0000256" key="2">
    <source>
        <dbReference type="ARBA" id="ARBA00009399"/>
    </source>
</evidence>
<evidence type="ECO:0000256" key="6">
    <source>
        <dbReference type="SAM" id="Phobius"/>
    </source>
</evidence>
<comment type="similarity">
    <text evidence="2">Belongs to the GtrA family.</text>
</comment>
<reference evidence="8" key="1">
    <citation type="submission" date="2020-10" db="EMBL/GenBank/DDBJ databases">
        <authorList>
            <person name="Gilroy R."/>
        </authorList>
    </citation>
    <scope>NUCLEOTIDE SEQUENCE</scope>
    <source>
        <strain evidence="8">ChiHcec3-11533</strain>
    </source>
</reference>
<evidence type="ECO:0000256" key="3">
    <source>
        <dbReference type="ARBA" id="ARBA00022692"/>
    </source>
</evidence>
<dbReference type="AlphaFoldDB" id="A0A9D1IB51"/>
<feature type="domain" description="GtrA/DPMS transmembrane" evidence="7">
    <location>
        <begin position="20"/>
        <end position="155"/>
    </location>
</feature>
<keyword evidence="3 6" id="KW-0812">Transmembrane</keyword>
<evidence type="ECO:0000259" key="7">
    <source>
        <dbReference type="Pfam" id="PF04138"/>
    </source>
</evidence>
<evidence type="ECO:0000313" key="9">
    <source>
        <dbReference type="Proteomes" id="UP000824072"/>
    </source>
</evidence>
<dbReference type="InterPro" id="IPR007267">
    <property type="entry name" value="GtrA_DPMS_TM"/>
</dbReference>
<evidence type="ECO:0000256" key="4">
    <source>
        <dbReference type="ARBA" id="ARBA00022989"/>
    </source>
</evidence>
<evidence type="ECO:0000256" key="5">
    <source>
        <dbReference type="ARBA" id="ARBA00023136"/>
    </source>
</evidence>
<comment type="subcellular location">
    <subcellularLocation>
        <location evidence="1">Membrane</location>
        <topology evidence="1">Multi-pass membrane protein</topology>
    </subcellularLocation>
</comment>
<comment type="caution">
    <text evidence="8">The sequence shown here is derived from an EMBL/GenBank/DDBJ whole genome shotgun (WGS) entry which is preliminary data.</text>
</comment>
<dbReference type="Proteomes" id="UP000824072">
    <property type="component" value="Unassembled WGS sequence"/>
</dbReference>
<proteinExistence type="inferred from homology"/>
<dbReference type="InterPro" id="IPR051401">
    <property type="entry name" value="GtrA_CellWall_Glycosyl"/>
</dbReference>
<dbReference type="PANTHER" id="PTHR38459:SF5">
    <property type="entry name" value="CELL WALL TEICHOIC ACID GLYCOSYLATION PROTEIN GTCA"/>
    <property type="match status" value="1"/>
</dbReference>
<accession>A0A9D1IB51</accession>
<dbReference type="Pfam" id="PF04138">
    <property type="entry name" value="GtrA_DPMS_TM"/>
    <property type="match status" value="1"/>
</dbReference>
<keyword evidence="4 6" id="KW-1133">Transmembrane helix</keyword>